<evidence type="ECO:0000256" key="1">
    <source>
        <dbReference type="ARBA" id="ARBA00022729"/>
    </source>
</evidence>
<dbReference type="Proteomes" id="UP001217838">
    <property type="component" value="Unassembled WGS sequence"/>
</dbReference>
<dbReference type="SUPFAM" id="SSF48452">
    <property type="entry name" value="TPR-like"/>
    <property type="match status" value="1"/>
</dbReference>
<protein>
    <submittedName>
        <fullName evidence="3">Multiheme c-type cytochrome</fullName>
    </submittedName>
</protein>
<sequence>MSGSAERGVTAARRVTATCAWSLALLGCAGAPASEAPRAVARAGASVSPAAAPAPTPGPGEVPAALLPENRGPFFPSLTQVAGTIAGADLADTTACASCHTEIAAQWQASAHAFASFNNPIYRASIERFRTARGNETSRFCGGCHDPSLLVDGALDVAVAARDPRAHSGVTCRTCHQAEHATFDGNGSYRLAATLLTGPDPESPASVAAHKVAARPATLATAQLCGSCHRAFLSEATGQPHYLQGTDDNGPWLHSVYAGSAVMRVDDEVSEQTCSSCHMPSERATRPDPAADAVGMVRSHRFLGGHTWLAAIRGDEDTTARVQAFLRGVVSVDVAAATILPLGTGAAGEGLGEHAPADAAPLRAGQRVVFDVVVRNESVGHHFPGGTRDAQDTLVELQLLGNSGELLAAPSEPHRLGSAMLDEHGVPQWAREIEDLRAVGYDHTIAPRDARVVRFAVDVPEDMTDWPVKAVARVLHRSRTEALREVTCAEGRSREGKAFAAITAKWTGEHIDACAPQPVTELARAEVWLGAGAPVSTDSQRDARRLYVRGLGLLHEVQEQVGRAGGSFERALALVDAGDPRLRAAIVSGQAAVAGQQGRAEAAAALADEAAALLPGHPAPAWLKGQAYSAVWRWEQAIAPLRSAAEAAPKDPLAHAALALALGSAGRASEALATAQRGLKSGARRNYDLLRLQALALTDLGGADVQAAMTAQLDHRPNDEAPNWRAACQEASPACARERVPVHTHALVWR</sequence>
<dbReference type="InterPro" id="IPR051829">
    <property type="entry name" value="Multiheme_Cytochr_ET"/>
</dbReference>
<reference evidence="3 4" key="1">
    <citation type="submission" date="2022-11" db="EMBL/GenBank/DDBJ databases">
        <title>Minimal conservation of predation-associated metabolite biosynthetic gene clusters underscores biosynthetic potential of Myxococcota including descriptions for ten novel species: Archangium lansinium sp. nov., Myxococcus landrumus sp. nov., Nannocystis bai.</title>
        <authorList>
            <person name="Ahearne A."/>
            <person name="Stevens C."/>
            <person name="Dowd S."/>
        </authorList>
    </citation>
    <scope>NUCLEOTIDE SEQUENCE [LARGE SCALE GENOMIC DNA]</scope>
    <source>
        <strain evidence="3 4">NCELM</strain>
    </source>
</reference>
<evidence type="ECO:0000313" key="4">
    <source>
        <dbReference type="Proteomes" id="UP001217838"/>
    </source>
</evidence>
<evidence type="ECO:0000259" key="2">
    <source>
        <dbReference type="Pfam" id="PF13435"/>
    </source>
</evidence>
<organism evidence="3 4">
    <name type="scientific">Nannocystis radixulma</name>
    <dbReference type="NCBI Taxonomy" id="2995305"/>
    <lineage>
        <taxon>Bacteria</taxon>
        <taxon>Pseudomonadati</taxon>
        <taxon>Myxococcota</taxon>
        <taxon>Polyangia</taxon>
        <taxon>Nannocystales</taxon>
        <taxon>Nannocystaceae</taxon>
        <taxon>Nannocystis</taxon>
    </lineage>
</organism>
<accession>A0ABT5B8U3</accession>
<dbReference type="Pfam" id="PF13435">
    <property type="entry name" value="Cytochrome_C554"/>
    <property type="match status" value="1"/>
</dbReference>
<proteinExistence type="predicted"/>
<dbReference type="SUPFAM" id="SSF48695">
    <property type="entry name" value="Multiheme cytochromes"/>
    <property type="match status" value="1"/>
</dbReference>
<dbReference type="InterPro" id="IPR011990">
    <property type="entry name" value="TPR-like_helical_dom_sf"/>
</dbReference>
<dbReference type="EMBL" id="JAQNDN010000013">
    <property type="protein sequence ID" value="MDC0670527.1"/>
    <property type="molecule type" value="Genomic_DNA"/>
</dbReference>
<dbReference type="PANTHER" id="PTHR35038">
    <property type="entry name" value="DISSIMILATORY SULFITE REDUCTASE SIRA"/>
    <property type="match status" value="1"/>
</dbReference>
<dbReference type="Gene3D" id="1.25.40.10">
    <property type="entry name" value="Tetratricopeptide repeat domain"/>
    <property type="match status" value="1"/>
</dbReference>
<dbReference type="Gene3D" id="1.10.1130.10">
    <property type="entry name" value="Flavocytochrome C3, Chain A"/>
    <property type="match status" value="1"/>
</dbReference>
<keyword evidence="1" id="KW-0732">Signal</keyword>
<gene>
    <name evidence="3" type="ORF">POL58_22410</name>
</gene>
<feature type="domain" description="Cytochrome c-552/4" evidence="2">
    <location>
        <begin position="95"/>
        <end position="176"/>
    </location>
</feature>
<keyword evidence="4" id="KW-1185">Reference proteome</keyword>
<dbReference type="InterPro" id="IPR023155">
    <property type="entry name" value="Cyt_c-552/4"/>
</dbReference>
<evidence type="ECO:0000313" key="3">
    <source>
        <dbReference type="EMBL" id="MDC0670527.1"/>
    </source>
</evidence>
<name>A0ABT5B8U3_9BACT</name>
<dbReference type="PROSITE" id="PS51257">
    <property type="entry name" value="PROKAR_LIPOPROTEIN"/>
    <property type="match status" value="1"/>
</dbReference>
<dbReference type="InterPro" id="IPR036280">
    <property type="entry name" value="Multihaem_cyt_sf"/>
</dbReference>
<comment type="caution">
    <text evidence="3">The sequence shown here is derived from an EMBL/GenBank/DDBJ whole genome shotgun (WGS) entry which is preliminary data.</text>
</comment>
<dbReference type="RefSeq" id="WP_272000343.1">
    <property type="nucleotide sequence ID" value="NZ_JAQNDN010000013.1"/>
</dbReference>